<gene>
    <name evidence="3" type="ORF">Ab1vBOLIVR5_gp189</name>
</gene>
<dbReference type="HAMAP" id="MF_04160">
    <property type="entry name" value="NUCL_HEAD_T4"/>
    <property type="match status" value="1"/>
</dbReference>
<dbReference type="EC" id="3.1.-.-" evidence="1"/>
<keyword evidence="4" id="KW-1185">Reference proteome</keyword>
<sequence length="153" mass="18286">MAHTKTLKSKFEPKNLTKYMGDSTNIITRSSWEYFFASWCDNSPIVERWASEEVVVQYISPKDGREHRYFIDFFVIFKDGKKVLFEIKPHAQTLPPVWNGKKTRKAETRYMEDMVTYQINQAKWAYARRFAERNGLHFEVFTEHHLRKLGMPI</sequence>
<dbReference type="Pfam" id="PF08722">
    <property type="entry name" value="Tn7_TnsA-like_N"/>
    <property type="match status" value="1"/>
</dbReference>
<proteinExistence type="inferred from homology"/>
<keyword evidence="1" id="KW-0378">Hydrolase</keyword>
<keyword evidence="1" id="KW-0540">Nuclease</keyword>
<feature type="active site" evidence="1">
    <location>
        <position position="33"/>
    </location>
</feature>
<dbReference type="Proteomes" id="UP000671873">
    <property type="component" value="Segment"/>
</dbReference>
<comment type="similarity">
    <text evidence="1">Belongs to the Caudovirales head completion nuclease family.</text>
</comment>
<feature type="active site" evidence="1">
    <location>
        <position position="88"/>
    </location>
</feature>
<dbReference type="GO" id="GO:0004519">
    <property type="term" value="F:endonuclease activity"/>
    <property type="evidence" value="ECO:0007669"/>
    <property type="project" value="UniProtKB-UniRule"/>
</dbReference>
<evidence type="ECO:0000259" key="2">
    <source>
        <dbReference type="Pfam" id="PF08722"/>
    </source>
</evidence>
<organism evidence="3 4">
    <name type="scientific">Agrobacterium phage OLIVR5</name>
    <dbReference type="NCBI Taxonomy" id="2723773"/>
    <lineage>
        <taxon>Viruses</taxon>
        <taxon>Duplodnaviria</taxon>
        <taxon>Heunggongvirae</taxon>
        <taxon>Uroviricota</taxon>
        <taxon>Caudoviricetes</taxon>
        <taxon>Pootjesviridae</taxon>
        <taxon>Heverleevirus</taxon>
        <taxon>Heverleevirus OLIVR5</taxon>
    </lineage>
</organism>
<comment type="function">
    <text evidence="1">During phage morphogenesis, plays an essential role in the head-tail joining step. The associated nuclease activity is essential for morphogenesis, possibly by cleaving packaged DNA to enable the joining of heads to tails. Displays both exo- and endonuclease activity.</text>
</comment>
<evidence type="ECO:0000256" key="1">
    <source>
        <dbReference type="HAMAP-Rule" id="MF_04160"/>
    </source>
</evidence>
<protein>
    <recommendedName>
        <fullName evidence="1">Head completion nuclease</fullName>
        <ecNumber evidence="1">3.1.-.-</ecNumber>
    </recommendedName>
</protein>
<reference evidence="3 4" key="1">
    <citation type="submission" date="2020-03" db="EMBL/GenBank/DDBJ databases">
        <authorList>
            <person name="Holtappels D."/>
            <person name="Bomans J.P.J."/>
            <person name="Lavigne R."/>
            <person name="Wagemans J."/>
        </authorList>
    </citation>
    <scope>NUCLEOTIDE SEQUENCE [LARGE SCALE GENOMIC DNA]</scope>
    <source>
        <strain evidence="3 4">OLIVR5</strain>
    </source>
</reference>
<keyword evidence="1" id="KW-0269">Exonuclease</keyword>
<keyword evidence="1" id="KW-0255">Endonuclease</keyword>
<feature type="active site" evidence="1">
    <location>
        <position position="72"/>
    </location>
</feature>
<feature type="domain" description="TnsA endonuclease N-terminal" evidence="2">
    <location>
        <begin position="44"/>
        <end position="143"/>
    </location>
</feature>
<evidence type="ECO:0000313" key="4">
    <source>
        <dbReference type="Proteomes" id="UP000671873"/>
    </source>
</evidence>
<dbReference type="GO" id="GO:0004527">
    <property type="term" value="F:exonuclease activity"/>
    <property type="evidence" value="ECO:0007669"/>
    <property type="project" value="UniProtKB-UniRule"/>
</dbReference>
<name>A0A858MST8_9CAUD</name>
<accession>A0A858MST8</accession>
<dbReference type="InterPro" id="IPR046390">
    <property type="entry name" value="NUCL_HEAD_T4"/>
</dbReference>
<evidence type="ECO:0000313" key="3">
    <source>
        <dbReference type="EMBL" id="QIW87837.1"/>
    </source>
</evidence>
<dbReference type="InterPro" id="IPR014833">
    <property type="entry name" value="TnsA_N"/>
</dbReference>
<dbReference type="EMBL" id="MT234342">
    <property type="protein sequence ID" value="QIW87837.1"/>
    <property type="molecule type" value="Genomic_DNA"/>
</dbReference>